<geneLocation type="plasmid" evidence="9 10">
    <name>pTC1</name>
</geneLocation>
<dbReference type="NCBIfam" id="NF009007">
    <property type="entry name" value="PRK12352.1"/>
    <property type="match status" value="1"/>
</dbReference>
<sequence length="297" mass="31921">MGKSIVIAFGGNAITKENQKGTFQEQVVNIKEMCSNLVDLIKNGYHLVLTHGNGPQVGNILIKNELSKSIVPAMPLDVCVSNTQGSLGYAIQQELTNVLVKDKAQIPVVTVVTRVKVDIADPAFQNPTKPVGPFYSENEAKNITAEKGYVMIEDSGRGWRRVVPSPLPLEILEKEAIHYLLEGGTVVIAAGGGGIPVYLDDNGNYTGVEAVIDKDLAGQQLARDVGAETFVILTGVSHVAINYGKESQKELDTITVSEGRRYQQEGHFPPGSMGPKMEAALLFVENGGHKSIITSPE</sequence>
<evidence type="ECO:0000256" key="6">
    <source>
        <dbReference type="NCBIfam" id="TIGR00746"/>
    </source>
</evidence>
<evidence type="ECO:0000256" key="3">
    <source>
        <dbReference type="ARBA" id="ARBA00022679"/>
    </source>
</evidence>
<dbReference type="SUPFAM" id="SSF53633">
    <property type="entry name" value="Carbamate kinase-like"/>
    <property type="match status" value="1"/>
</dbReference>
<gene>
    <name evidence="9" type="ordered locus">AAur_pTC10213</name>
</gene>
<dbReference type="PANTHER" id="PTHR30409">
    <property type="entry name" value="CARBAMATE KINASE"/>
    <property type="match status" value="1"/>
</dbReference>
<keyword evidence="3 7" id="KW-0808">Transferase</keyword>
<dbReference type="NCBIfam" id="TIGR00746">
    <property type="entry name" value="arcC"/>
    <property type="match status" value="1"/>
</dbReference>
<dbReference type="Gene3D" id="3.40.1160.10">
    <property type="entry name" value="Acetylglutamate kinase-like"/>
    <property type="match status" value="1"/>
</dbReference>
<evidence type="ECO:0000313" key="10">
    <source>
        <dbReference type="Proteomes" id="UP000000637"/>
    </source>
</evidence>
<dbReference type="Proteomes" id="UP000000637">
    <property type="component" value="Plasmid pTC1"/>
</dbReference>
<dbReference type="InterPro" id="IPR001048">
    <property type="entry name" value="Asp/Glu/Uridylate_kinase"/>
</dbReference>
<dbReference type="Pfam" id="PF00696">
    <property type="entry name" value="AA_kinase"/>
    <property type="match status" value="1"/>
</dbReference>
<dbReference type="GeneID" id="79886336"/>
<evidence type="ECO:0000256" key="5">
    <source>
        <dbReference type="ARBA" id="ARBA00048467"/>
    </source>
</evidence>
<evidence type="ECO:0000259" key="8">
    <source>
        <dbReference type="Pfam" id="PF00696"/>
    </source>
</evidence>
<dbReference type="AlphaFoldDB" id="A1RCX3"/>
<comment type="catalytic activity">
    <reaction evidence="5">
        <text>hydrogencarbonate + NH4(+) + ATP = carbamoyl phosphate + ADP + H2O + H(+)</text>
        <dbReference type="Rhea" id="RHEA:10152"/>
        <dbReference type="ChEBI" id="CHEBI:15377"/>
        <dbReference type="ChEBI" id="CHEBI:15378"/>
        <dbReference type="ChEBI" id="CHEBI:17544"/>
        <dbReference type="ChEBI" id="CHEBI:28938"/>
        <dbReference type="ChEBI" id="CHEBI:30616"/>
        <dbReference type="ChEBI" id="CHEBI:58228"/>
        <dbReference type="ChEBI" id="CHEBI:456216"/>
        <dbReference type="EC" id="2.7.2.2"/>
    </reaction>
</comment>
<dbReference type="GO" id="GO:0005829">
    <property type="term" value="C:cytosol"/>
    <property type="evidence" value="ECO:0007669"/>
    <property type="project" value="TreeGrafter"/>
</dbReference>
<dbReference type="EMBL" id="CP000475">
    <property type="protein sequence ID" value="ABM10307.1"/>
    <property type="molecule type" value="Genomic_DNA"/>
</dbReference>
<dbReference type="KEGG" id="aau:AAur_pTC10213"/>
<dbReference type="InterPro" id="IPR003964">
    <property type="entry name" value="Carb_kinase"/>
</dbReference>
<feature type="domain" description="Aspartate/glutamate/uridylate kinase" evidence="8">
    <location>
        <begin position="4"/>
        <end position="295"/>
    </location>
</feature>
<evidence type="ECO:0000313" key="9">
    <source>
        <dbReference type="EMBL" id="ABM10307.1"/>
    </source>
</evidence>
<dbReference type="FunFam" id="3.40.1160.10:FF:000007">
    <property type="entry name" value="Carbamate kinase"/>
    <property type="match status" value="1"/>
</dbReference>
<dbReference type="CDD" id="cd04235">
    <property type="entry name" value="AAK_CK"/>
    <property type="match status" value="1"/>
</dbReference>
<reference evidence="9 10" key="1">
    <citation type="journal article" date="2006" name="PLoS Genet.">
        <title>Secrets of soil survival revealed by the genome sequence of Arthrobacter aurescens TC1.</title>
        <authorList>
            <person name="Mongodin E.F."/>
            <person name="Shapir N."/>
            <person name="Daugherty S.C."/>
            <person name="DeBoy R.T."/>
            <person name="Emerson J.B."/>
            <person name="Shvartzbeyn A."/>
            <person name="Radune D."/>
            <person name="Vamathevan J."/>
            <person name="Riggs F."/>
            <person name="Grinberg V."/>
            <person name="Khouri H."/>
            <person name="Wackett L.P."/>
            <person name="Nelson K.E."/>
            <person name="Sadowsky M.J."/>
        </authorList>
    </citation>
    <scope>NUCLEOTIDE SEQUENCE [LARGE SCALE GENOMIC DNA]</scope>
    <source>
        <strain evidence="9 10">TC1</strain>
    </source>
</reference>
<dbReference type="InterPro" id="IPR036393">
    <property type="entry name" value="AceGlu_kinase-like_sf"/>
</dbReference>
<evidence type="ECO:0000256" key="2">
    <source>
        <dbReference type="ARBA" id="ARBA00013070"/>
    </source>
</evidence>
<dbReference type="RefSeq" id="WP_011776998.1">
    <property type="nucleotide sequence ID" value="NC_008712.1"/>
</dbReference>
<dbReference type="PRINTS" id="PR01469">
    <property type="entry name" value="CARBMTKINASE"/>
</dbReference>
<name>A1RCX3_PAEAT</name>
<evidence type="ECO:0000256" key="7">
    <source>
        <dbReference type="PIRNR" id="PIRNR000723"/>
    </source>
</evidence>
<evidence type="ECO:0000256" key="4">
    <source>
        <dbReference type="ARBA" id="ARBA00022777"/>
    </source>
</evidence>
<keyword evidence="9" id="KW-0614">Plasmid</keyword>
<dbReference type="GO" id="GO:0019546">
    <property type="term" value="P:L-arginine deiminase pathway"/>
    <property type="evidence" value="ECO:0007669"/>
    <property type="project" value="TreeGrafter"/>
</dbReference>
<accession>A1RCX3</accession>
<dbReference type="PIRSF" id="PIRSF000723">
    <property type="entry name" value="Carbamate_kin"/>
    <property type="match status" value="1"/>
</dbReference>
<dbReference type="PANTHER" id="PTHR30409:SF1">
    <property type="entry name" value="CARBAMATE KINASE-RELATED"/>
    <property type="match status" value="1"/>
</dbReference>
<organism evidence="9 10">
    <name type="scientific">Paenarthrobacter aurescens (strain TC1)</name>
    <dbReference type="NCBI Taxonomy" id="290340"/>
    <lineage>
        <taxon>Bacteria</taxon>
        <taxon>Bacillati</taxon>
        <taxon>Actinomycetota</taxon>
        <taxon>Actinomycetes</taxon>
        <taxon>Micrococcales</taxon>
        <taxon>Micrococcaceae</taxon>
        <taxon>Paenarthrobacter</taxon>
    </lineage>
</organism>
<evidence type="ECO:0000256" key="1">
    <source>
        <dbReference type="ARBA" id="ARBA00011066"/>
    </source>
</evidence>
<proteinExistence type="inferred from homology"/>
<protein>
    <recommendedName>
        <fullName evidence="2 6">Carbamate kinase</fullName>
    </recommendedName>
</protein>
<dbReference type="GO" id="GO:0008804">
    <property type="term" value="F:carbamate kinase activity"/>
    <property type="evidence" value="ECO:0007669"/>
    <property type="project" value="UniProtKB-UniRule"/>
</dbReference>
<keyword evidence="10" id="KW-1185">Reference proteome</keyword>
<dbReference type="OrthoDB" id="9766717at2"/>
<keyword evidence="4 7" id="KW-0418">Kinase</keyword>
<comment type="similarity">
    <text evidence="1 7">Belongs to the carbamate kinase family.</text>
</comment>
<dbReference type="HOGENOM" id="CLU_076278_0_0_11"/>